<evidence type="ECO:0000313" key="1">
    <source>
        <dbReference type="EMBL" id="MFD1331457.1"/>
    </source>
</evidence>
<organism evidence="1 2">
    <name type="scientific">Methylopila musalis</name>
    <dbReference type="NCBI Taxonomy" id="1134781"/>
    <lineage>
        <taxon>Bacteria</taxon>
        <taxon>Pseudomonadati</taxon>
        <taxon>Pseudomonadota</taxon>
        <taxon>Alphaproteobacteria</taxon>
        <taxon>Hyphomicrobiales</taxon>
        <taxon>Methylopilaceae</taxon>
        <taxon>Methylopila</taxon>
    </lineage>
</organism>
<gene>
    <name evidence="1" type="ORF">ACFQ4O_05535</name>
</gene>
<sequence>MDATKLGAMTAGAIRAIGAEAGLGVNMGAKLTANGRTNTVTTSAGPVALDLRSGGNLTTNAIAVKAASGSTRLNGFIAATETFQQTGVASISGDLTVTACEVFVPKGGRLGVIGALSITADSTVTIDGELAATSIAIQSATGRLQNTGFIFAKELLKVEAGEAVGNTRQTVDVYEVAYDVDARKYVEAWKKTIDEKPGAPTPRPPRSGR</sequence>
<dbReference type="Gene3D" id="2.160.20.10">
    <property type="entry name" value="Single-stranded right-handed beta-helix, Pectin lyase-like"/>
    <property type="match status" value="1"/>
</dbReference>
<comment type="caution">
    <text evidence="1">The sequence shown here is derived from an EMBL/GenBank/DDBJ whole genome shotgun (WGS) entry which is preliminary data.</text>
</comment>
<protein>
    <recommendedName>
        <fullName evidence="3">Polymer-forming cytoskeletal</fullName>
    </recommendedName>
</protein>
<evidence type="ECO:0000313" key="2">
    <source>
        <dbReference type="Proteomes" id="UP001597171"/>
    </source>
</evidence>
<reference evidence="2" key="1">
    <citation type="journal article" date="2019" name="Int. J. Syst. Evol. Microbiol.">
        <title>The Global Catalogue of Microorganisms (GCM) 10K type strain sequencing project: providing services to taxonomists for standard genome sequencing and annotation.</title>
        <authorList>
            <consortium name="The Broad Institute Genomics Platform"/>
            <consortium name="The Broad Institute Genome Sequencing Center for Infectious Disease"/>
            <person name="Wu L."/>
            <person name="Ma J."/>
        </authorList>
    </citation>
    <scope>NUCLEOTIDE SEQUENCE [LARGE SCALE GENOMIC DNA]</scope>
    <source>
        <strain evidence="2">CCUG 61696</strain>
    </source>
</reference>
<name>A0ABW3Z6Y4_9HYPH</name>
<evidence type="ECO:0008006" key="3">
    <source>
        <dbReference type="Google" id="ProtNLM"/>
    </source>
</evidence>
<dbReference type="Proteomes" id="UP001597171">
    <property type="component" value="Unassembled WGS sequence"/>
</dbReference>
<dbReference type="RefSeq" id="WP_378774665.1">
    <property type="nucleotide sequence ID" value="NZ_JBHTMX010000026.1"/>
</dbReference>
<keyword evidence="2" id="KW-1185">Reference proteome</keyword>
<proteinExistence type="predicted"/>
<accession>A0ABW3Z6Y4</accession>
<dbReference type="InterPro" id="IPR012334">
    <property type="entry name" value="Pectin_lyas_fold"/>
</dbReference>
<dbReference type="EMBL" id="JBHTMX010000026">
    <property type="protein sequence ID" value="MFD1331457.1"/>
    <property type="molecule type" value="Genomic_DNA"/>
</dbReference>